<organism evidence="1 2">
    <name type="scientific">Trematosphaeria pertusa</name>
    <dbReference type="NCBI Taxonomy" id="390896"/>
    <lineage>
        <taxon>Eukaryota</taxon>
        <taxon>Fungi</taxon>
        <taxon>Dikarya</taxon>
        <taxon>Ascomycota</taxon>
        <taxon>Pezizomycotina</taxon>
        <taxon>Dothideomycetes</taxon>
        <taxon>Pleosporomycetidae</taxon>
        <taxon>Pleosporales</taxon>
        <taxon>Massarineae</taxon>
        <taxon>Trematosphaeriaceae</taxon>
        <taxon>Trematosphaeria</taxon>
    </lineage>
</organism>
<name>A0A6A6HS55_9PLEO</name>
<dbReference type="AlphaFoldDB" id="A0A6A6HS55"/>
<sequence length="155" mass="17823">MPTSAPPTKTRYLIHTTHHPRPYYTRLLFLANDFSTWGFRVECHPQGSPYILETRRREHRAAAKGDVRPGLLAIWALEVRRRGVEGEAEEERSASGMKERQIRVSRLFRDFVRGVAEFGEYSSAAWPCRRMGLNTWLGDRPADSTRKILAIPTSL</sequence>
<dbReference type="RefSeq" id="XP_033675998.1">
    <property type="nucleotide sequence ID" value="XM_033834662.1"/>
</dbReference>
<reference evidence="1" key="1">
    <citation type="journal article" date="2020" name="Stud. Mycol.">
        <title>101 Dothideomycetes genomes: a test case for predicting lifestyles and emergence of pathogens.</title>
        <authorList>
            <person name="Haridas S."/>
            <person name="Albert R."/>
            <person name="Binder M."/>
            <person name="Bloem J."/>
            <person name="Labutti K."/>
            <person name="Salamov A."/>
            <person name="Andreopoulos B."/>
            <person name="Baker S."/>
            <person name="Barry K."/>
            <person name="Bills G."/>
            <person name="Bluhm B."/>
            <person name="Cannon C."/>
            <person name="Castanera R."/>
            <person name="Culley D."/>
            <person name="Daum C."/>
            <person name="Ezra D."/>
            <person name="Gonzalez J."/>
            <person name="Henrissat B."/>
            <person name="Kuo A."/>
            <person name="Liang C."/>
            <person name="Lipzen A."/>
            <person name="Lutzoni F."/>
            <person name="Magnuson J."/>
            <person name="Mondo S."/>
            <person name="Nolan M."/>
            <person name="Ohm R."/>
            <person name="Pangilinan J."/>
            <person name="Park H.-J."/>
            <person name="Ramirez L."/>
            <person name="Alfaro M."/>
            <person name="Sun H."/>
            <person name="Tritt A."/>
            <person name="Yoshinaga Y."/>
            <person name="Zwiers L.-H."/>
            <person name="Turgeon B."/>
            <person name="Goodwin S."/>
            <person name="Spatafora J."/>
            <person name="Crous P."/>
            <person name="Grigoriev I."/>
        </authorList>
    </citation>
    <scope>NUCLEOTIDE SEQUENCE</scope>
    <source>
        <strain evidence="1">CBS 122368</strain>
    </source>
</reference>
<dbReference type="GeneID" id="54587992"/>
<evidence type="ECO:0000313" key="1">
    <source>
        <dbReference type="EMBL" id="KAF2240994.1"/>
    </source>
</evidence>
<accession>A0A6A6HS55</accession>
<protein>
    <submittedName>
        <fullName evidence="1">Uncharacterized protein</fullName>
    </submittedName>
</protein>
<gene>
    <name evidence="1" type="ORF">BU26DRAFT_586583</name>
</gene>
<dbReference type="OrthoDB" id="3774194at2759"/>
<dbReference type="EMBL" id="ML987214">
    <property type="protein sequence ID" value="KAF2240994.1"/>
    <property type="molecule type" value="Genomic_DNA"/>
</dbReference>
<keyword evidence="2" id="KW-1185">Reference proteome</keyword>
<dbReference type="Proteomes" id="UP000800094">
    <property type="component" value="Unassembled WGS sequence"/>
</dbReference>
<proteinExistence type="predicted"/>
<evidence type="ECO:0000313" key="2">
    <source>
        <dbReference type="Proteomes" id="UP000800094"/>
    </source>
</evidence>